<sequence>MISLDDKVLDDVYQYHMPPVRRIPPLLWTRIRNDLPNYLSEREADGVNVLNWYHRQFRETAKERYFKNMNMATYFHSSIADYYSGIWGGGNPKPFRYTEIQRHRFNLTEKEGSADRKVPIQPLVFLSKDGKVSRYNLRKFGEMPYHLVRSRRFADLFSQVLFNYQWLHAKLSSCPLQAVLSDFEDACNNIEDREATRELVLVADALRLGGAVLGVYPDMLAPQLVGRLLPEIGPNPNYSLEGHQFAVFGFKLTADYRYVVSISNKFITWDLSTSDLARDVNPGLQGIMQQLVLSPDNRFAAAYTNNNQTVLLNMLTNEFIILDNPLEEGEKVFGLYLLNAHLFVHGKNSFCRFDMRGRLQEKKRCSPPGVDSQGIDSNGHWPDPQNCLESDPSNVDPNNLEKVNELTTAAAIVQKLKKQRNKKGSSITMVSEIENGNLSDNQTQESRKLNPNILLLMEYCSLETHRYIYWTGDLEDPQMSLQTVKDSTELEPFYFHRQALHYQLAMVMTQDKCTMFSCSIPNRYLEGEADDSKDVGTEDEQQLLQLKLDKEEATLLGTASYGFIVWQNVDGGLNRNKQDVFSDLNKDPNEPPVHHPINVISLPLPYGVRNISTLSQDAGIVVTVTRGCVGVWDIKTGRLMSRLADNLLGAIVTHAQVTADGKDEQPGIVQLTLIEGGTSFLAVSRPHSAPVTSSGDATSSPSHSPDHQQTPAQEEQTRGRSKGGLSESLSKRRDSFTSTNSSVSSKRSSSAKSNASNTSAAAATASPVTTLLVLNLQTGSLVHRVPLRLGAGKDPLCLVPMPNKPQQVAVVTSGGGDSGAGGAAGGGAAIVDVRTRRVLRWVSRWGGHMTKDGRYGLCAPPRGGLELLELKKGGGTVRTFIPRVAEGVFTVATAFNRTDEYVLYYHSGHKTLRVFRTADATMLANYRVQAEVSAIESTEDGMAVVIGTVDGCLSVLAIADQTKPHVGQFLGSLPSRDE</sequence>
<name>A0A8K0P3U4_LADFU</name>
<gene>
    <name evidence="3" type="ORF">J437_LFUL017684</name>
</gene>
<dbReference type="AlphaFoldDB" id="A0A8K0P3U4"/>
<organism evidence="3 4">
    <name type="scientific">Ladona fulva</name>
    <name type="common">Scarce chaser dragonfly</name>
    <name type="synonym">Libellula fulva</name>
    <dbReference type="NCBI Taxonomy" id="123851"/>
    <lineage>
        <taxon>Eukaryota</taxon>
        <taxon>Metazoa</taxon>
        <taxon>Ecdysozoa</taxon>
        <taxon>Arthropoda</taxon>
        <taxon>Hexapoda</taxon>
        <taxon>Insecta</taxon>
        <taxon>Pterygota</taxon>
        <taxon>Palaeoptera</taxon>
        <taxon>Odonata</taxon>
        <taxon>Epiprocta</taxon>
        <taxon>Anisoptera</taxon>
        <taxon>Libelluloidea</taxon>
        <taxon>Libellulidae</taxon>
        <taxon>Ladona</taxon>
    </lineage>
</organism>
<feature type="domain" description="NWD2 C-terminal beta-propeller" evidence="2">
    <location>
        <begin position="613"/>
        <end position="662"/>
    </location>
</feature>
<dbReference type="EMBL" id="KZ308551">
    <property type="protein sequence ID" value="KAG8231333.1"/>
    <property type="molecule type" value="Genomic_DNA"/>
</dbReference>
<accession>A0A8K0P3U4</accession>
<evidence type="ECO:0000259" key="2">
    <source>
        <dbReference type="Pfam" id="PF23586"/>
    </source>
</evidence>
<dbReference type="PANTHER" id="PTHR19871:SF14">
    <property type="entry name" value="DUF4062 DOMAIN-CONTAINING PROTEIN"/>
    <property type="match status" value="1"/>
</dbReference>
<feature type="region of interest" description="Disordered" evidence="1">
    <location>
        <begin position="685"/>
        <end position="764"/>
    </location>
</feature>
<dbReference type="SUPFAM" id="SSF50998">
    <property type="entry name" value="Quinoprotein alcohol dehydrogenase-like"/>
    <property type="match status" value="1"/>
</dbReference>
<feature type="region of interest" description="Disordered" evidence="1">
    <location>
        <begin position="362"/>
        <end position="399"/>
    </location>
</feature>
<evidence type="ECO:0000256" key="1">
    <source>
        <dbReference type="SAM" id="MobiDB-lite"/>
    </source>
</evidence>
<comment type="caution">
    <text evidence="3">The sequence shown here is derived from an EMBL/GenBank/DDBJ whole genome shotgun (WGS) entry which is preliminary data.</text>
</comment>
<feature type="domain" description="NWD2 C-terminal beta-propeller" evidence="2">
    <location>
        <begin position="761"/>
        <end position="958"/>
    </location>
</feature>
<feature type="compositionally biased region" description="Polar residues" evidence="1">
    <location>
        <begin position="690"/>
        <end position="714"/>
    </location>
</feature>
<reference evidence="3" key="2">
    <citation type="submission" date="2017-10" db="EMBL/GenBank/DDBJ databases">
        <title>Ladona fulva Genome sequencing and assembly.</title>
        <authorList>
            <person name="Murali S."/>
            <person name="Richards S."/>
            <person name="Bandaranaike D."/>
            <person name="Bellair M."/>
            <person name="Blankenburg K."/>
            <person name="Chao H."/>
            <person name="Dinh H."/>
            <person name="Doddapaneni H."/>
            <person name="Dugan-Rocha S."/>
            <person name="Elkadiri S."/>
            <person name="Gnanaolivu R."/>
            <person name="Hernandez B."/>
            <person name="Skinner E."/>
            <person name="Javaid M."/>
            <person name="Lee S."/>
            <person name="Li M."/>
            <person name="Ming W."/>
            <person name="Munidasa M."/>
            <person name="Muniz J."/>
            <person name="Nguyen L."/>
            <person name="Hughes D."/>
            <person name="Osuji N."/>
            <person name="Pu L.-L."/>
            <person name="Puazo M."/>
            <person name="Qu C."/>
            <person name="Quiroz J."/>
            <person name="Raj R."/>
            <person name="Weissenberger G."/>
            <person name="Xin Y."/>
            <person name="Zou X."/>
            <person name="Han Y."/>
            <person name="Worley K."/>
            <person name="Muzny D."/>
            <person name="Gibbs R."/>
        </authorList>
    </citation>
    <scope>NUCLEOTIDE SEQUENCE</scope>
    <source>
        <strain evidence="3">Sampled in the wild</strain>
    </source>
</reference>
<dbReference type="Proteomes" id="UP000792457">
    <property type="component" value="Unassembled WGS sequence"/>
</dbReference>
<reference evidence="3" key="1">
    <citation type="submission" date="2013-04" db="EMBL/GenBank/DDBJ databases">
        <authorList>
            <person name="Qu J."/>
            <person name="Murali S.C."/>
            <person name="Bandaranaike D."/>
            <person name="Bellair M."/>
            <person name="Blankenburg K."/>
            <person name="Chao H."/>
            <person name="Dinh H."/>
            <person name="Doddapaneni H."/>
            <person name="Downs B."/>
            <person name="Dugan-Rocha S."/>
            <person name="Elkadiri S."/>
            <person name="Gnanaolivu R.D."/>
            <person name="Hernandez B."/>
            <person name="Javaid M."/>
            <person name="Jayaseelan J.C."/>
            <person name="Lee S."/>
            <person name="Li M."/>
            <person name="Ming W."/>
            <person name="Munidasa M."/>
            <person name="Muniz J."/>
            <person name="Nguyen L."/>
            <person name="Ongeri F."/>
            <person name="Osuji N."/>
            <person name="Pu L.-L."/>
            <person name="Puazo M."/>
            <person name="Qu C."/>
            <person name="Quiroz J."/>
            <person name="Raj R."/>
            <person name="Weissenberger G."/>
            <person name="Xin Y."/>
            <person name="Zou X."/>
            <person name="Han Y."/>
            <person name="Richards S."/>
            <person name="Worley K."/>
            <person name="Muzny D."/>
            <person name="Gibbs R."/>
        </authorList>
    </citation>
    <scope>NUCLEOTIDE SEQUENCE</scope>
    <source>
        <strain evidence="3">Sampled in the wild</strain>
    </source>
</reference>
<feature type="non-terminal residue" evidence="3">
    <location>
        <position position="1"/>
    </location>
</feature>
<feature type="compositionally biased region" description="Low complexity" evidence="1">
    <location>
        <begin position="736"/>
        <end position="764"/>
    </location>
</feature>
<dbReference type="Pfam" id="PF23586">
    <property type="entry name" value="Beta-prop_NWD2_C"/>
    <property type="match status" value="2"/>
</dbReference>
<evidence type="ECO:0000313" key="3">
    <source>
        <dbReference type="EMBL" id="KAG8231333.1"/>
    </source>
</evidence>
<proteinExistence type="predicted"/>
<dbReference type="InterPro" id="IPR011047">
    <property type="entry name" value="Quinoprotein_ADH-like_sf"/>
</dbReference>
<dbReference type="FunFam" id="1.25.40.370:FF:000003">
    <property type="entry name" value="Leucine-rich repeat and WD repeat-containing protein"/>
    <property type="match status" value="1"/>
</dbReference>
<dbReference type="OrthoDB" id="2325716at2759"/>
<keyword evidence="4" id="KW-1185">Reference proteome</keyword>
<dbReference type="Gene3D" id="1.25.40.370">
    <property type="match status" value="1"/>
</dbReference>
<evidence type="ECO:0000313" key="4">
    <source>
        <dbReference type="Proteomes" id="UP000792457"/>
    </source>
</evidence>
<feature type="compositionally biased region" description="Polar residues" evidence="1">
    <location>
        <begin position="387"/>
        <end position="397"/>
    </location>
</feature>
<protein>
    <recommendedName>
        <fullName evidence="2">NWD2 C-terminal beta-propeller domain-containing protein</fullName>
    </recommendedName>
</protein>
<dbReference type="InterPro" id="IPR056534">
    <property type="entry name" value="Beta-prop_NWD2_C"/>
</dbReference>
<dbReference type="PANTHER" id="PTHR19871">
    <property type="entry name" value="BETA TRANSDUCIN-RELATED PROTEIN"/>
    <property type="match status" value="1"/>
</dbReference>
<dbReference type="InterPro" id="IPR052752">
    <property type="entry name" value="NACHT-WD_repeat"/>
</dbReference>
<dbReference type="SUPFAM" id="SSF69322">
    <property type="entry name" value="Tricorn protease domain 2"/>
    <property type="match status" value="1"/>
</dbReference>